<feature type="compositionally biased region" description="Basic residues" evidence="1">
    <location>
        <begin position="98"/>
        <end position="113"/>
    </location>
</feature>
<evidence type="ECO:0000313" key="3">
    <source>
        <dbReference type="Proteomes" id="UP000198211"/>
    </source>
</evidence>
<keyword evidence="3" id="KW-1185">Reference proteome</keyword>
<dbReference type="OrthoDB" id="128677at2759"/>
<gene>
    <name evidence="2" type="ORF">PHMEG_00018530</name>
</gene>
<dbReference type="AlphaFoldDB" id="A0A225VVE9"/>
<reference evidence="3" key="1">
    <citation type="submission" date="2017-03" db="EMBL/GenBank/DDBJ databases">
        <title>Phytopthora megakarya and P. palmivora, two closely related causual agents of cacao black pod achieved similar genome size and gene model numbers by different mechanisms.</title>
        <authorList>
            <person name="Ali S."/>
            <person name="Shao J."/>
            <person name="Larry D.J."/>
            <person name="Kronmiller B."/>
            <person name="Shen D."/>
            <person name="Strem M.D."/>
            <person name="Melnick R.L."/>
            <person name="Guiltinan M.J."/>
            <person name="Tyler B.M."/>
            <person name="Meinhardt L.W."/>
            <person name="Bailey B.A."/>
        </authorList>
    </citation>
    <scope>NUCLEOTIDE SEQUENCE [LARGE SCALE GENOMIC DNA]</scope>
    <source>
        <strain evidence="3">zdho120</strain>
    </source>
</reference>
<evidence type="ECO:0000313" key="2">
    <source>
        <dbReference type="EMBL" id="OWZ08868.1"/>
    </source>
</evidence>
<dbReference type="EMBL" id="NBNE01002994">
    <property type="protein sequence ID" value="OWZ08868.1"/>
    <property type="molecule type" value="Genomic_DNA"/>
</dbReference>
<dbReference type="Proteomes" id="UP000198211">
    <property type="component" value="Unassembled WGS sequence"/>
</dbReference>
<evidence type="ECO:0000256" key="1">
    <source>
        <dbReference type="SAM" id="MobiDB-lite"/>
    </source>
</evidence>
<proteinExistence type="predicted"/>
<accession>A0A225VVE9</accession>
<feature type="region of interest" description="Disordered" evidence="1">
    <location>
        <begin position="98"/>
        <end position="119"/>
    </location>
</feature>
<organism evidence="2 3">
    <name type="scientific">Phytophthora megakarya</name>
    <dbReference type="NCBI Taxonomy" id="4795"/>
    <lineage>
        <taxon>Eukaryota</taxon>
        <taxon>Sar</taxon>
        <taxon>Stramenopiles</taxon>
        <taxon>Oomycota</taxon>
        <taxon>Peronosporomycetes</taxon>
        <taxon>Peronosporales</taxon>
        <taxon>Peronosporaceae</taxon>
        <taxon>Phytophthora</taxon>
    </lineage>
</organism>
<name>A0A225VVE9_9STRA</name>
<comment type="caution">
    <text evidence="2">The sequence shown here is derived from an EMBL/GenBank/DDBJ whole genome shotgun (WGS) entry which is preliminary data.</text>
</comment>
<protein>
    <recommendedName>
        <fullName evidence="4">Chromo domain-containing protein</fullName>
    </recommendedName>
</protein>
<sequence length="119" mass="13861">MDVHPSYLKFYMDYSLQVTAEIRDPIAAQGLILAVQELKEARRNKEKETTNWKGLKPIDNSWEPAAQFSKDIPVLLKPLAMTSNDRQFEEFITRRKNPKLSQKKATTKHKRPCVKMTDK</sequence>
<evidence type="ECO:0008006" key="4">
    <source>
        <dbReference type="Google" id="ProtNLM"/>
    </source>
</evidence>